<dbReference type="Proteomes" id="UP001270362">
    <property type="component" value="Unassembled WGS sequence"/>
</dbReference>
<dbReference type="AlphaFoldDB" id="A0AAE1C9P3"/>
<evidence type="ECO:0000313" key="5">
    <source>
        <dbReference type="Proteomes" id="UP001270362"/>
    </source>
</evidence>
<keyword evidence="2" id="KW-0812">Transmembrane</keyword>
<evidence type="ECO:0000313" key="4">
    <source>
        <dbReference type="EMBL" id="KAK3684784.1"/>
    </source>
</evidence>
<evidence type="ECO:0000256" key="2">
    <source>
        <dbReference type="SAM" id="Phobius"/>
    </source>
</evidence>
<reference evidence="4" key="2">
    <citation type="submission" date="2023-06" db="EMBL/GenBank/DDBJ databases">
        <authorList>
            <consortium name="Lawrence Berkeley National Laboratory"/>
            <person name="Haridas S."/>
            <person name="Hensen N."/>
            <person name="Bonometti L."/>
            <person name="Westerberg I."/>
            <person name="Brannstrom I.O."/>
            <person name="Guillou S."/>
            <person name="Cros-Aarteil S."/>
            <person name="Calhoun S."/>
            <person name="Kuo A."/>
            <person name="Mondo S."/>
            <person name="Pangilinan J."/>
            <person name="Riley R."/>
            <person name="Labutti K."/>
            <person name="Andreopoulos B."/>
            <person name="Lipzen A."/>
            <person name="Chen C."/>
            <person name="Yanf M."/>
            <person name="Daum C."/>
            <person name="Ng V."/>
            <person name="Clum A."/>
            <person name="Steindorff A."/>
            <person name="Ohm R."/>
            <person name="Martin F."/>
            <person name="Silar P."/>
            <person name="Natvig D."/>
            <person name="Lalanne C."/>
            <person name="Gautier V."/>
            <person name="Ament-Velasquez S.L."/>
            <person name="Kruys A."/>
            <person name="Hutchinson M.I."/>
            <person name="Powell A.J."/>
            <person name="Barry K."/>
            <person name="Miller A.N."/>
            <person name="Grigoriev I.V."/>
            <person name="Debuchy R."/>
            <person name="Gladieux P."/>
            <person name="Thoren M.H."/>
            <person name="Johannesson H."/>
        </authorList>
    </citation>
    <scope>NUCLEOTIDE SEQUENCE</scope>
    <source>
        <strain evidence="4">CBS 314.62</strain>
    </source>
</reference>
<feature type="transmembrane region" description="Helical" evidence="2">
    <location>
        <begin position="226"/>
        <end position="250"/>
    </location>
</feature>
<protein>
    <recommendedName>
        <fullName evidence="3">DUF6594 domain-containing protein</fullName>
    </recommendedName>
</protein>
<comment type="caution">
    <text evidence="4">The sequence shown here is derived from an EMBL/GenBank/DDBJ whole genome shotgun (WGS) entry which is preliminary data.</text>
</comment>
<keyword evidence="2" id="KW-0472">Membrane</keyword>
<evidence type="ECO:0000256" key="1">
    <source>
        <dbReference type="SAM" id="MobiDB-lite"/>
    </source>
</evidence>
<feature type="domain" description="DUF6594" evidence="3">
    <location>
        <begin position="61"/>
        <end position="295"/>
    </location>
</feature>
<dbReference type="EMBL" id="JAULSO010000003">
    <property type="protein sequence ID" value="KAK3684784.1"/>
    <property type="molecule type" value="Genomic_DNA"/>
</dbReference>
<feature type="region of interest" description="Disordered" evidence="1">
    <location>
        <begin position="1"/>
        <end position="56"/>
    </location>
</feature>
<organism evidence="4 5">
    <name type="scientific">Podospora appendiculata</name>
    <dbReference type="NCBI Taxonomy" id="314037"/>
    <lineage>
        <taxon>Eukaryota</taxon>
        <taxon>Fungi</taxon>
        <taxon>Dikarya</taxon>
        <taxon>Ascomycota</taxon>
        <taxon>Pezizomycotina</taxon>
        <taxon>Sordariomycetes</taxon>
        <taxon>Sordariomycetidae</taxon>
        <taxon>Sordariales</taxon>
        <taxon>Podosporaceae</taxon>
        <taxon>Podospora</taxon>
    </lineage>
</organism>
<feature type="transmembrane region" description="Helical" evidence="2">
    <location>
        <begin position="282"/>
        <end position="301"/>
    </location>
</feature>
<reference evidence="4" key="1">
    <citation type="journal article" date="2023" name="Mol. Phylogenet. Evol.">
        <title>Genome-scale phylogeny and comparative genomics of the fungal order Sordariales.</title>
        <authorList>
            <person name="Hensen N."/>
            <person name="Bonometti L."/>
            <person name="Westerberg I."/>
            <person name="Brannstrom I.O."/>
            <person name="Guillou S."/>
            <person name="Cros-Aarteil S."/>
            <person name="Calhoun S."/>
            <person name="Haridas S."/>
            <person name="Kuo A."/>
            <person name="Mondo S."/>
            <person name="Pangilinan J."/>
            <person name="Riley R."/>
            <person name="LaButti K."/>
            <person name="Andreopoulos B."/>
            <person name="Lipzen A."/>
            <person name="Chen C."/>
            <person name="Yan M."/>
            <person name="Daum C."/>
            <person name="Ng V."/>
            <person name="Clum A."/>
            <person name="Steindorff A."/>
            <person name="Ohm R.A."/>
            <person name="Martin F."/>
            <person name="Silar P."/>
            <person name="Natvig D.O."/>
            <person name="Lalanne C."/>
            <person name="Gautier V."/>
            <person name="Ament-Velasquez S.L."/>
            <person name="Kruys A."/>
            <person name="Hutchinson M.I."/>
            <person name="Powell A.J."/>
            <person name="Barry K."/>
            <person name="Miller A.N."/>
            <person name="Grigoriev I.V."/>
            <person name="Debuchy R."/>
            <person name="Gladieux P."/>
            <person name="Hiltunen Thoren M."/>
            <person name="Johannesson H."/>
        </authorList>
    </citation>
    <scope>NUCLEOTIDE SEQUENCE</scope>
    <source>
        <strain evidence="4">CBS 314.62</strain>
    </source>
</reference>
<dbReference type="PANTHER" id="PTHR34502">
    <property type="entry name" value="DUF6594 DOMAIN-CONTAINING PROTEIN-RELATED"/>
    <property type="match status" value="1"/>
</dbReference>
<evidence type="ECO:0000259" key="3">
    <source>
        <dbReference type="Pfam" id="PF20237"/>
    </source>
</evidence>
<feature type="compositionally biased region" description="Basic and acidic residues" evidence="1">
    <location>
        <begin position="16"/>
        <end position="36"/>
    </location>
</feature>
<gene>
    <name evidence="4" type="ORF">B0T22DRAFT_442020</name>
</gene>
<feature type="compositionally biased region" description="Polar residues" evidence="1">
    <location>
        <begin position="37"/>
        <end position="56"/>
    </location>
</feature>
<keyword evidence="5" id="KW-1185">Reference proteome</keyword>
<dbReference type="Pfam" id="PF20237">
    <property type="entry name" value="DUF6594"/>
    <property type="match status" value="1"/>
</dbReference>
<feature type="transmembrane region" description="Helical" evidence="2">
    <location>
        <begin position="256"/>
        <end position="275"/>
    </location>
</feature>
<feature type="compositionally biased region" description="Low complexity" evidence="1">
    <location>
        <begin position="86"/>
        <end position="100"/>
    </location>
</feature>
<keyword evidence="2" id="KW-1133">Transmembrane helix</keyword>
<feature type="region of interest" description="Disordered" evidence="1">
    <location>
        <begin position="78"/>
        <end position="106"/>
    </location>
</feature>
<sequence>MSLSNRLCRKWQGQLLEHKAPRDSQTRRNPSKEKGSNTRQSLKTRSSPQPTPMGSITTIENISAVEEDIRQLDMDEATADEQVNETPSQSLLSTPSPSNSRWNADKERRRCELIEEVKTRLDRYSKRLLQEKEIQQLPRISRQEHYNLFTNARDGQKLSQAERQFLLEPDDFITTKMERSTRPFEWLIFDRYRNPWWHRVLIRLINTRPLEGSTYPSHIRSRLLKILITITVMALALALLLSPIIVLYLVPMRKAASAGVVVAFGFLFTLAMAIVPGIALDSIFIGLSAYMAVLVTFLANLQGN</sequence>
<accession>A0AAE1C9P3</accession>
<proteinExistence type="predicted"/>
<name>A0AAE1C9P3_9PEZI</name>
<dbReference type="PANTHER" id="PTHR34502:SF5">
    <property type="entry name" value="DUF6594 DOMAIN-CONTAINING PROTEIN"/>
    <property type="match status" value="1"/>
</dbReference>
<dbReference type="InterPro" id="IPR046529">
    <property type="entry name" value="DUF6594"/>
</dbReference>